<dbReference type="Gene3D" id="3.40.50.200">
    <property type="entry name" value="Peptidase S8/S53 domain"/>
    <property type="match status" value="1"/>
</dbReference>
<dbReference type="InterPro" id="IPR036852">
    <property type="entry name" value="Peptidase_S8/S53_dom_sf"/>
</dbReference>
<dbReference type="GO" id="GO:0004252">
    <property type="term" value="F:serine-type endopeptidase activity"/>
    <property type="evidence" value="ECO:0007669"/>
    <property type="project" value="InterPro"/>
</dbReference>
<dbReference type="EMBL" id="CAXHTB010000002">
    <property type="protein sequence ID" value="CAL0301474.1"/>
    <property type="molecule type" value="Genomic_DNA"/>
</dbReference>
<evidence type="ECO:0000256" key="2">
    <source>
        <dbReference type="ARBA" id="ARBA00011073"/>
    </source>
</evidence>
<accession>A0AAV1VWT4</accession>
<gene>
    <name evidence="5" type="ORF">LLUT_LOCUS2534</name>
</gene>
<sequence>MVEMHQILKETLMDLHPATQLSPKTNHDAEFAYGAGQIDPSKAINPGLVYDANEIDYVRFSCGQGYSTRTVTNVGLSSSTYKAIVTAPQGLKIEVNPNVLYVGKKQTFLLTIEGTLEENIVSDSLVWDDDKFQFRSPIVVFNAP</sequence>
<comment type="subcellular location">
    <subcellularLocation>
        <location evidence="1">Secreted</location>
    </subcellularLocation>
</comment>
<comment type="similarity">
    <text evidence="2">Belongs to the peptidase S8 family.</text>
</comment>
<evidence type="ECO:0000256" key="3">
    <source>
        <dbReference type="ARBA" id="ARBA00022729"/>
    </source>
</evidence>
<protein>
    <recommendedName>
        <fullName evidence="4">Subtilisin-like protease fibronectin type-III domain-containing protein</fullName>
    </recommendedName>
</protein>
<keyword evidence="6" id="KW-1185">Reference proteome</keyword>
<dbReference type="PANTHER" id="PTHR10795">
    <property type="entry name" value="PROPROTEIN CONVERTASE SUBTILISIN/KEXIN"/>
    <property type="match status" value="1"/>
</dbReference>
<dbReference type="InterPro" id="IPR041469">
    <property type="entry name" value="Subtilisin-like_FN3"/>
</dbReference>
<dbReference type="GO" id="GO:0006508">
    <property type="term" value="P:proteolysis"/>
    <property type="evidence" value="ECO:0007669"/>
    <property type="project" value="InterPro"/>
</dbReference>
<feature type="domain" description="Subtilisin-like protease fibronectin type-III" evidence="4">
    <location>
        <begin position="67"/>
        <end position="140"/>
    </location>
</feature>
<dbReference type="Gene3D" id="2.60.40.2310">
    <property type="match status" value="1"/>
</dbReference>
<evidence type="ECO:0000259" key="4">
    <source>
        <dbReference type="Pfam" id="PF17766"/>
    </source>
</evidence>
<proteinExistence type="inferred from homology"/>
<dbReference type="GO" id="GO:0005576">
    <property type="term" value="C:extracellular region"/>
    <property type="evidence" value="ECO:0007669"/>
    <property type="project" value="UniProtKB-SubCell"/>
</dbReference>
<dbReference type="Pfam" id="PF17766">
    <property type="entry name" value="fn3_6"/>
    <property type="match status" value="1"/>
</dbReference>
<dbReference type="InterPro" id="IPR045051">
    <property type="entry name" value="SBT"/>
</dbReference>
<organism evidence="5 6">
    <name type="scientific">Lupinus luteus</name>
    <name type="common">European yellow lupine</name>
    <dbReference type="NCBI Taxonomy" id="3873"/>
    <lineage>
        <taxon>Eukaryota</taxon>
        <taxon>Viridiplantae</taxon>
        <taxon>Streptophyta</taxon>
        <taxon>Embryophyta</taxon>
        <taxon>Tracheophyta</taxon>
        <taxon>Spermatophyta</taxon>
        <taxon>Magnoliopsida</taxon>
        <taxon>eudicotyledons</taxon>
        <taxon>Gunneridae</taxon>
        <taxon>Pentapetalae</taxon>
        <taxon>rosids</taxon>
        <taxon>fabids</taxon>
        <taxon>Fabales</taxon>
        <taxon>Fabaceae</taxon>
        <taxon>Papilionoideae</taxon>
        <taxon>50 kb inversion clade</taxon>
        <taxon>genistoids sensu lato</taxon>
        <taxon>core genistoids</taxon>
        <taxon>Genisteae</taxon>
        <taxon>Lupinus</taxon>
    </lineage>
</organism>
<keyword evidence="3" id="KW-0732">Signal</keyword>
<name>A0AAV1VWT4_LUPLU</name>
<evidence type="ECO:0000256" key="1">
    <source>
        <dbReference type="ARBA" id="ARBA00004613"/>
    </source>
</evidence>
<reference evidence="5 6" key="1">
    <citation type="submission" date="2024-03" db="EMBL/GenBank/DDBJ databases">
        <authorList>
            <person name="Martinez-Hernandez J."/>
        </authorList>
    </citation>
    <scope>NUCLEOTIDE SEQUENCE [LARGE SCALE GENOMIC DNA]</scope>
</reference>
<comment type="caution">
    <text evidence="5">The sequence shown here is derived from an EMBL/GenBank/DDBJ whole genome shotgun (WGS) entry which is preliminary data.</text>
</comment>
<dbReference type="Proteomes" id="UP001497480">
    <property type="component" value="Unassembled WGS sequence"/>
</dbReference>
<evidence type="ECO:0000313" key="6">
    <source>
        <dbReference type="Proteomes" id="UP001497480"/>
    </source>
</evidence>
<evidence type="ECO:0000313" key="5">
    <source>
        <dbReference type="EMBL" id="CAL0301474.1"/>
    </source>
</evidence>
<dbReference type="AlphaFoldDB" id="A0AAV1VWT4"/>